<comment type="caution">
    <text evidence="1">The sequence shown here is derived from an EMBL/GenBank/DDBJ whole genome shotgun (WGS) entry which is preliminary data.</text>
</comment>
<sequence length="84" mass="9391">MTTTNKGKIIHRSNSLRLSLSRVISPIHRSRKAKEKVSGTTWTKSGSYCRRETHTVDSCRLFCSLALGYAGRHSILSIKCIPSN</sequence>
<dbReference type="EMBL" id="MSZS01000005">
    <property type="protein sequence ID" value="PKX92383.1"/>
    <property type="molecule type" value="Genomic_DNA"/>
</dbReference>
<reference evidence="2" key="1">
    <citation type="journal article" date="2018" name="Proc. Natl. Acad. Sci. U.S.A.">
        <title>Linking secondary metabolites to gene clusters through genome sequencing of six diverse Aspergillus species.</title>
        <authorList>
            <person name="Kaerboelling I."/>
            <person name="Vesth T.C."/>
            <person name="Frisvad J.C."/>
            <person name="Nybo J.L."/>
            <person name="Theobald S."/>
            <person name="Kuo A."/>
            <person name="Bowyer P."/>
            <person name="Matsuda Y."/>
            <person name="Mondo S."/>
            <person name="Lyhne E.K."/>
            <person name="Kogle M.E."/>
            <person name="Clum A."/>
            <person name="Lipzen A."/>
            <person name="Salamov A."/>
            <person name="Ngan C.Y."/>
            <person name="Daum C."/>
            <person name="Chiniquy J."/>
            <person name="Barry K."/>
            <person name="LaButti K."/>
            <person name="Haridas S."/>
            <person name="Simmons B.A."/>
            <person name="Magnuson J.K."/>
            <person name="Mortensen U.H."/>
            <person name="Larsen T.O."/>
            <person name="Grigoriev I.V."/>
            <person name="Baker S.E."/>
            <person name="Andersen M.R."/>
        </authorList>
    </citation>
    <scope>NUCLEOTIDE SEQUENCE [LARGE SCALE GENOMIC DNA]</scope>
    <source>
        <strain evidence="2">IBT 16806</strain>
    </source>
</reference>
<accession>A0A2I1C453</accession>
<dbReference type="OMA" id="CRRETHT"/>
<dbReference type="Proteomes" id="UP000234474">
    <property type="component" value="Unassembled WGS sequence"/>
</dbReference>
<dbReference type="AlphaFoldDB" id="A0A2I1C453"/>
<evidence type="ECO:0000313" key="2">
    <source>
        <dbReference type="Proteomes" id="UP000234474"/>
    </source>
</evidence>
<keyword evidence="2" id="KW-1185">Reference proteome</keyword>
<name>A0A2I1C453_ASPN1</name>
<evidence type="ECO:0000313" key="1">
    <source>
        <dbReference type="EMBL" id="PKX92383.1"/>
    </source>
</evidence>
<dbReference type="OrthoDB" id="10435410at2759"/>
<organism evidence="1 2">
    <name type="scientific">Aspergillus novofumigatus (strain IBT 16806)</name>
    <dbReference type="NCBI Taxonomy" id="1392255"/>
    <lineage>
        <taxon>Eukaryota</taxon>
        <taxon>Fungi</taxon>
        <taxon>Dikarya</taxon>
        <taxon>Ascomycota</taxon>
        <taxon>Pezizomycotina</taxon>
        <taxon>Eurotiomycetes</taxon>
        <taxon>Eurotiomycetidae</taxon>
        <taxon>Eurotiales</taxon>
        <taxon>Aspergillaceae</taxon>
        <taxon>Aspergillus</taxon>
        <taxon>Aspergillus subgen. Fumigati</taxon>
    </lineage>
</organism>
<dbReference type="RefSeq" id="XP_024680978.1">
    <property type="nucleotide sequence ID" value="XM_024822398.1"/>
</dbReference>
<dbReference type="VEuPathDB" id="FungiDB:P174DRAFT_371835"/>
<protein>
    <submittedName>
        <fullName evidence="1">Uncharacterized protein</fullName>
    </submittedName>
</protein>
<dbReference type="GeneID" id="36529724"/>
<proteinExistence type="predicted"/>
<gene>
    <name evidence="1" type="ORF">P174DRAFT_371835</name>
</gene>